<feature type="region of interest" description="Disordered" evidence="6">
    <location>
        <begin position="22"/>
        <end position="86"/>
    </location>
</feature>
<sequence>MQTDMPKLPSIKLLLDVALARDQPTLSKEEQHTQHTQHQQHQHQHQHQQQQRQRHQFGHRRHVSDQTAALPGLSQTYQKRKQPTWPMMPTIPMSPHEPPIGGLPGHMQSLSLSGHSPAPVEPRLSEDTLPNFSFGPMHAPRLPPSMLLHRPARNMHSRSFSDYSHPYTRGANNGPYLAPFTTNSTSTSTTPTTMTSHRRAVSTNTFDLPLPIRQELPPTLCSSSSASTITSNPPLSPTLSAPQSPTSEEYISCYSDYSDEPQSQPQNNNKNNNNNNNISEEVSSATNKYHCPYCNKGFSRPSSLRIHTYSHTGEKPFECPEDGCSRKFSVQSNMRRHLRVHRLGRTFKRSSNDRSERPILAQKPIAAKPSWIGVKQ</sequence>
<evidence type="ECO:0000259" key="7">
    <source>
        <dbReference type="PROSITE" id="PS50157"/>
    </source>
</evidence>
<feature type="compositionally biased region" description="Low complexity" evidence="6">
    <location>
        <begin position="181"/>
        <end position="195"/>
    </location>
</feature>
<dbReference type="OrthoDB" id="6077919at2759"/>
<dbReference type="EMBL" id="KV440986">
    <property type="protein sequence ID" value="OAD71116.1"/>
    <property type="molecule type" value="Genomic_DNA"/>
</dbReference>
<dbReference type="AlphaFoldDB" id="A0A167LUA2"/>
<dbReference type="GO" id="GO:0031519">
    <property type="term" value="C:PcG protein complex"/>
    <property type="evidence" value="ECO:0007669"/>
    <property type="project" value="TreeGrafter"/>
</dbReference>
<gene>
    <name evidence="8" type="ORF">PHYBLDRAFT_182126</name>
</gene>
<keyword evidence="3 5" id="KW-0863">Zinc-finger</keyword>
<keyword evidence="9" id="KW-1185">Reference proteome</keyword>
<protein>
    <submittedName>
        <fullName evidence="8">C2H2-type zinc finger transcription factor</fullName>
    </submittedName>
</protein>
<dbReference type="InterPro" id="IPR013087">
    <property type="entry name" value="Znf_C2H2_type"/>
</dbReference>
<feature type="region of interest" description="Disordered" evidence="6">
    <location>
        <begin position="181"/>
        <end position="200"/>
    </location>
</feature>
<evidence type="ECO:0000256" key="6">
    <source>
        <dbReference type="SAM" id="MobiDB-lite"/>
    </source>
</evidence>
<dbReference type="FunFam" id="3.30.160.60:FF:000065">
    <property type="entry name" value="B-cell CLL/lymphoma 6, member B"/>
    <property type="match status" value="1"/>
</dbReference>
<feature type="region of interest" description="Disordered" evidence="6">
    <location>
        <begin position="206"/>
        <end position="279"/>
    </location>
</feature>
<dbReference type="GO" id="GO:0000978">
    <property type="term" value="F:RNA polymerase II cis-regulatory region sequence-specific DNA binding"/>
    <property type="evidence" value="ECO:0007669"/>
    <property type="project" value="TreeGrafter"/>
</dbReference>
<feature type="compositionally biased region" description="Basic residues" evidence="6">
    <location>
        <begin position="38"/>
        <end position="62"/>
    </location>
</feature>
<dbReference type="PROSITE" id="PS50157">
    <property type="entry name" value="ZINC_FINGER_C2H2_2"/>
    <property type="match status" value="2"/>
</dbReference>
<feature type="domain" description="C2H2-type" evidence="7">
    <location>
        <begin position="289"/>
        <end position="316"/>
    </location>
</feature>
<dbReference type="PANTHER" id="PTHR14003:SF20">
    <property type="entry name" value="FINGER DOMAIN PROTEIN, PUTATIVE (AFU_ORTHOLOGUE AFUA_4G10380)-RELATED"/>
    <property type="match status" value="1"/>
</dbReference>
<dbReference type="Gene3D" id="3.30.160.60">
    <property type="entry name" value="Classic Zinc Finger"/>
    <property type="match status" value="2"/>
</dbReference>
<dbReference type="InterPro" id="IPR036236">
    <property type="entry name" value="Znf_C2H2_sf"/>
</dbReference>
<dbReference type="FunFam" id="3.30.160.60:FF:000100">
    <property type="entry name" value="Zinc finger 45-like"/>
    <property type="match status" value="1"/>
</dbReference>
<dbReference type="GO" id="GO:0005667">
    <property type="term" value="C:transcription regulator complex"/>
    <property type="evidence" value="ECO:0007669"/>
    <property type="project" value="TreeGrafter"/>
</dbReference>
<dbReference type="GO" id="GO:0008270">
    <property type="term" value="F:zinc ion binding"/>
    <property type="evidence" value="ECO:0007669"/>
    <property type="project" value="UniProtKB-KW"/>
</dbReference>
<keyword evidence="1" id="KW-0479">Metal-binding</keyword>
<dbReference type="STRING" id="763407.A0A167LUA2"/>
<dbReference type="VEuPathDB" id="FungiDB:PHYBLDRAFT_182126"/>
<dbReference type="GO" id="GO:0000981">
    <property type="term" value="F:DNA-binding transcription factor activity, RNA polymerase II-specific"/>
    <property type="evidence" value="ECO:0007669"/>
    <property type="project" value="TreeGrafter"/>
</dbReference>
<name>A0A167LUA2_PHYB8</name>
<feature type="compositionally biased region" description="Low complexity" evidence="6">
    <location>
        <begin position="217"/>
        <end position="233"/>
    </location>
</feature>
<dbReference type="SUPFAM" id="SSF57667">
    <property type="entry name" value="beta-beta-alpha zinc fingers"/>
    <property type="match status" value="1"/>
</dbReference>
<evidence type="ECO:0000313" key="9">
    <source>
        <dbReference type="Proteomes" id="UP000077315"/>
    </source>
</evidence>
<keyword evidence="4" id="KW-0862">Zinc</keyword>
<dbReference type="PROSITE" id="PS00028">
    <property type="entry name" value="ZINC_FINGER_C2H2_1"/>
    <property type="match status" value="2"/>
</dbReference>
<dbReference type="RefSeq" id="XP_018289156.1">
    <property type="nucleotide sequence ID" value="XM_018438568.1"/>
</dbReference>
<dbReference type="GeneID" id="28999474"/>
<dbReference type="Pfam" id="PF00096">
    <property type="entry name" value="zf-C2H2"/>
    <property type="match status" value="2"/>
</dbReference>
<feature type="compositionally biased region" description="Polar residues" evidence="6">
    <location>
        <begin position="237"/>
        <end position="249"/>
    </location>
</feature>
<proteinExistence type="predicted"/>
<organism evidence="8 9">
    <name type="scientific">Phycomyces blakesleeanus (strain ATCC 8743b / DSM 1359 / FGSC 10004 / NBRC 33097 / NRRL 1555)</name>
    <dbReference type="NCBI Taxonomy" id="763407"/>
    <lineage>
        <taxon>Eukaryota</taxon>
        <taxon>Fungi</taxon>
        <taxon>Fungi incertae sedis</taxon>
        <taxon>Mucoromycota</taxon>
        <taxon>Mucoromycotina</taxon>
        <taxon>Mucoromycetes</taxon>
        <taxon>Mucorales</taxon>
        <taxon>Phycomycetaceae</taxon>
        <taxon>Phycomyces</taxon>
    </lineage>
</organism>
<evidence type="ECO:0000256" key="3">
    <source>
        <dbReference type="ARBA" id="ARBA00022771"/>
    </source>
</evidence>
<dbReference type="GO" id="GO:0000785">
    <property type="term" value="C:chromatin"/>
    <property type="evidence" value="ECO:0007669"/>
    <property type="project" value="TreeGrafter"/>
</dbReference>
<accession>A0A167LUA2</accession>
<evidence type="ECO:0000256" key="4">
    <source>
        <dbReference type="ARBA" id="ARBA00022833"/>
    </source>
</evidence>
<feature type="compositionally biased region" description="Low complexity" evidence="6">
    <location>
        <begin position="267"/>
        <end position="277"/>
    </location>
</feature>
<evidence type="ECO:0000313" key="8">
    <source>
        <dbReference type="EMBL" id="OAD71116.1"/>
    </source>
</evidence>
<dbReference type="Proteomes" id="UP000077315">
    <property type="component" value="Unassembled WGS sequence"/>
</dbReference>
<feature type="domain" description="C2H2-type" evidence="7">
    <location>
        <begin position="317"/>
        <end position="346"/>
    </location>
</feature>
<evidence type="ECO:0000256" key="2">
    <source>
        <dbReference type="ARBA" id="ARBA00022737"/>
    </source>
</evidence>
<dbReference type="PANTHER" id="PTHR14003">
    <property type="entry name" value="TRANSCRIPTIONAL REPRESSOR PROTEIN YY"/>
    <property type="match status" value="1"/>
</dbReference>
<dbReference type="InParanoid" id="A0A167LUA2"/>
<keyword evidence="2" id="KW-0677">Repeat</keyword>
<evidence type="ECO:0000256" key="1">
    <source>
        <dbReference type="ARBA" id="ARBA00022723"/>
    </source>
</evidence>
<reference evidence="9" key="1">
    <citation type="submission" date="2015-06" db="EMBL/GenBank/DDBJ databases">
        <title>Expansion of signal transduction pathways in fungi by whole-genome duplication.</title>
        <authorList>
            <consortium name="DOE Joint Genome Institute"/>
            <person name="Corrochano L.M."/>
            <person name="Kuo A."/>
            <person name="Marcet-Houben M."/>
            <person name="Polaino S."/>
            <person name="Salamov A."/>
            <person name="Villalobos J.M."/>
            <person name="Alvarez M.I."/>
            <person name="Avalos J."/>
            <person name="Benito E.P."/>
            <person name="Benoit I."/>
            <person name="Burger G."/>
            <person name="Camino L.P."/>
            <person name="Canovas D."/>
            <person name="Cerda-Olmedo E."/>
            <person name="Cheng J.-F."/>
            <person name="Dominguez A."/>
            <person name="Elias M."/>
            <person name="Eslava A.P."/>
            <person name="Glaser F."/>
            <person name="Grimwood J."/>
            <person name="Gutierrez G."/>
            <person name="Heitman J."/>
            <person name="Henrissat B."/>
            <person name="Iturriaga E.A."/>
            <person name="Lang B.F."/>
            <person name="Lavin J.L."/>
            <person name="Lee S."/>
            <person name="Li W."/>
            <person name="Lindquist E."/>
            <person name="Lopez-Garcia S."/>
            <person name="Luque E.M."/>
            <person name="Marcos A.T."/>
            <person name="Martin J."/>
            <person name="McCluskey K."/>
            <person name="Medina H.R."/>
            <person name="Miralles-Duran A."/>
            <person name="Miyazaki A."/>
            <person name="Munoz-Torres E."/>
            <person name="Oguiza J.A."/>
            <person name="Ohm R."/>
            <person name="Olmedo M."/>
            <person name="Orejas M."/>
            <person name="Ortiz-Castellanos L."/>
            <person name="Pisabarro A.G."/>
            <person name="Rodriguez-Romero J."/>
            <person name="Ruiz-Herrera J."/>
            <person name="Ruiz-Vazquez R."/>
            <person name="Sanz C."/>
            <person name="Schackwitz W."/>
            <person name="Schmutz J."/>
            <person name="Shahriari M."/>
            <person name="Shelest E."/>
            <person name="Silva-Franco F."/>
            <person name="Soanes D."/>
            <person name="Syed K."/>
            <person name="Tagua V.G."/>
            <person name="Talbot N.J."/>
            <person name="Thon M."/>
            <person name="De vries R.P."/>
            <person name="Wiebenga A."/>
            <person name="Yadav J.S."/>
            <person name="Braun E.L."/>
            <person name="Baker S."/>
            <person name="Garre V."/>
            <person name="Horwitz B."/>
            <person name="Torres-Martinez S."/>
            <person name="Idnurm A."/>
            <person name="Herrera-Estrella A."/>
            <person name="Gabaldon T."/>
            <person name="Grigoriev I.V."/>
        </authorList>
    </citation>
    <scope>NUCLEOTIDE SEQUENCE [LARGE SCALE GENOMIC DNA]</scope>
    <source>
        <strain evidence="9">NRRL 1555(-)</strain>
    </source>
</reference>
<evidence type="ECO:0000256" key="5">
    <source>
        <dbReference type="PROSITE-ProRule" id="PRU00042"/>
    </source>
</evidence>
<dbReference type="SMART" id="SM00355">
    <property type="entry name" value="ZnF_C2H2"/>
    <property type="match status" value="2"/>
</dbReference>